<comment type="caution">
    <text evidence="3">The sequence shown here is derived from an EMBL/GenBank/DDBJ whole genome shotgun (WGS) entry which is preliminary data.</text>
</comment>
<name>A0AAN8EDM1_9EURO</name>
<dbReference type="PROSITE" id="PS50181">
    <property type="entry name" value="FBOX"/>
    <property type="match status" value="1"/>
</dbReference>
<evidence type="ECO:0000256" key="1">
    <source>
        <dbReference type="SAM" id="MobiDB-lite"/>
    </source>
</evidence>
<evidence type="ECO:0000313" key="3">
    <source>
        <dbReference type="EMBL" id="KAK5951715.1"/>
    </source>
</evidence>
<feature type="region of interest" description="Disordered" evidence="1">
    <location>
        <begin position="1"/>
        <end position="37"/>
    </location>
</feature>
<reference evidence="3 4" key="1">
    <citation type="submission" date="2022-12" db="EMBL/GenBank/DDBJ databases">
        <title>Genomic features and morphological characterization of a novel Knufia sp. strain isolated from spacecraft assembly facility.</title>
        <authorList>
            <person name="Teixeira M."/>
            <person name="Chander A.M."/>
            <person name="Stajich J.E."/>
            <person name="Venkateswaran K."/>
        </authorList>
    </citation>
    <scope>NUCLEOTIDE SEQUENCE [LARGE SCALE GENOMIC DNA]</scope>
    <source>
        <strain evidence="3 4">FJI-L2-BK-P2</strain>
    </source>
</reference>
<feature type="compositionally biased region" description="Basic residues" evidence="1">
    <location>
        <begin position="1"/>
        <end position="10"/>
    </location>
</feature>
<organism evidence="3 4">
    <name type="scientific">Knufia fluminis</name>
    <dbReference type="NCBI Taxonomy" id="191047"/>
    <lineage>
        <taxon>Eukaryota</taxon>
        <taxon>Fungi</taxon>
        <taxon>Dikarya</taxon>
        <taxon>Ascomycota</taxon>
        <taxon>Pezizomycotina</taxon>
        <taxon>Eurotiomycetes</taxon>
        <taxon>Chaetothyriomycetidae</taxon>
        <taxon>Chaetothyriales</taxon>
        <taxon>Trichomeriaceae</taxon>
        <taxon>Knufia</taxon>
    </lineage>
</organism>
<gene>
    <name evidence="3" type="ORF">OHC33_007394</name>
</gene>
<dbReference type="AlphaFoldDB" id="A0AAN8EDM1"/>
<keyword evidence="4" id="KW-1185">Reference proteome</keyword>
<feature type="domain" description="F-box" evidence="2">
    <location>
        <begin position="40"/>
        <end position="87"/>
    </location>
</feature>
<accession>A0AAN8EDM1</accession>
<dbReference type="EMBL" id="JAKLMC020000019">
    <property type="protein sequence ID" value="KAK5951715.1"/>
    <property type="molecule type" value="Genomic_DNA"/>
</dbReference>
<dbReference type="Proteomes" id="UP001316803">
    <property type="component" value="Unassembled WGS sequence"/>
</dbReference>
<evidence type="ECO:0000259" key="2">
    <source>
        <dbReference type="PROSITE" id="PS50181"/>
    </source>
</evidence>
<protein>
    <recommendedName>
        <fullName evidence="2">F-box domain-containing protein</fullName>
    </recommendedName>
</protein>
<feature type="compositionally biased region" description="Polar residues" evidence="1">
    <location>
        <begin position="11"/>
        <end position="37"/>
    </location>
</feature>
<dbReference type="InterPro" id="IPR001810">
    <property type="entry name" value="F-box_dom"/>
</dbReference>
<proteinExistence type="predicted"/>
<evidence type="ECO:0000313" key="4">
    <source>
        <dbReference type="Proteomes" id="UP001316803"/>
    </source>
</evidence>
<sequence length="410" mass="46941">MAPSPKRRKTSTQVVTDSEQQPNCDTTKTEPTNPANERQSRILTDLPVELLCEIADLLSKEDAVSFALCTRTLYGNVGKKKQLLGRLVFDDKARERFLDAYRRDRSPELMSCGGCHFLHIVPQRESGPWYQDRDKRKCGDIEREEASDDHFHEGFGFGDVQVLAEMERRTRGDALCETRRDHYAMQLYNYLNQTSSYGWLHTFAKGFLFDFRVGVGSDGDVYVRKQEWYVVPRDESQFTSISVKNETNSWMVCGHLTSRDFRKVHASDIENSEKALRFLKIHNTLSGVEKEVADSHVKLTVNADSTWAHLGLHQCKYCPTEYRLDLGTASDSVLGIVLPKWMRLGSGRSREDGLWPKHLRPSFLDRPVPYTFEAGSIMAAFEGVPDQELYRPSWHTGLEQMREQSTPSLS</sequence>